<evidence type="ECO:0000313" key="2">
    <source>
        <dbReference type="Proteomes" id="UP001221838"/>
    </source>
</evidence>
<proteinExistence type="predicted"/>
<gene>
    <name evidence="1" type="ORF">POL68_23145</name>
</gene>
<dbReference type="Proteomes" id="UP001221838">
    <property type="component" value="Unassembled WGS sequence"/>
</dbReference>
<accession>A0ABT5DCN1</accession>
<evidence type="ECO:0000313" key="1">
    <source>
        <dbReference type="EMBL" id="MDC0711386.1"/>
    </source>
</evidence>
<protein>
    <submittedName>
        <fullName evidence="1">Uncharacterized protein</fullName>
    </submittedName>
</protein>
<keyword evidence="2" id="KW-1185">Reference proteome</keyword>
<dbReference type="RefSeq" id="WP_272141342.1">
    <property type="nucleotide sequence ID" value="NZ_JAQNDM010000002.1"/>
</dbReference>
<comment type="caution">
    <text evidence="1">The sequence shown here is derived from an EMBL/GenBank/DDBJ whole genome shotgun (WGS) entry which is preliminary data.</text>
</comment>
<reference evidence="1 2" key="1">
    <citation type="submission" date="2022-11" db="EMBL/GenBank/DDBJ databases">
        <title>Minimal conservation of predation-associated metabolite biosynthetic gene clusters underscores biosynthetic potential of Myxococcota including descriptions for ten novel species: Archangium lansinium sp. nov., Myxococcus landrumus sp. nov., Nannocystis bai.</title>
        <authorList>
            <person name="Ahearne A."/>
            <person name="Stevens C."/>
            <person name="Dowd S."/>
        </authorList>
    </citation>
    <scope>NUCLEOTIDE SEQUENCE [LARGE SCALE GENOMIC DNA]</scope>
    <source>
        <strain evidence="1 2">NCWAL01</strain>
    </source>
</reference>
<sequence length="169" mass="18599">MPSVVDTLGRERLIKDRGAAAQVAVPGEPPPVSLLRLCDAGLLHGGLTVAFNVRPDELVGPLTLAMGGAARRFKLVDVRERPRLELHAWVGERTERWEVEDLPALVHNLNDVYRDDAGVRAVAVLGEWADALQLLCVDKRALPRLLRQSCFEPLNRAVLLAMTGEGERE</sequence>
<organism evidence="1 2">
    <name type="scientific">Stigmatella ashevillensis</name>
    <dbReference type="NCBI Taxonomy" id="2995309"/>
    <lineage>
        <taxon>Bacteria</taxon>
        <taxon>Pseudomonadati</taxon>
        <taxon>Myxococcota</taxon>
        <taxon>Myxococcia</taxon>
        <taxon>Myxococcales</taxon>
        <taxon>Cystobacterineae</taxon>
        <taxon>Archangiaceae</taxon>
        <taxon>Stigmatella</taxon>
    </lineage>
</organism>
<name>A0ABT5DCN1_9BACT</name>
<dbReference type="EMBL" id="JAQNDM010000002">
    <property type="protein sequence ID" value="MDC0711386.1"/>
    <property type="molecule type" value="Genomic_DNA"/>
</dbReference>